<proteinExistence type="predicted"/>
<reference evidence="3" key="1">
    <citation type="journal article" date="2019" name="Int. J. Syst. Evol. Microbiol.">
        <title>The Global Catalogue of Microorganisms (GCM) 10K type strain sequencing project: providing services to taxonomists for standard genome sequencing and annotation.</title>
        <authorList>
            <consortium name="The Broad Institute Genomics Platform"/>
            <consortium name="The Broad Institute Genome Sequencing Center for Infectious Disease"/>
            <person name="Wu L."/>
            <person name="Ma J."/>
        </authorList>
    </citation>
    <scope>NUCLEOTIDE SEQUENCE [LARGE SCALE GENOMIC DNA]</scope>
    <source>
        <strain evidence="3">R28</strain>
    </source>
</reference>
<keyword evidence="1" id="KW-0472">Membrane</keyword>
<name>A0ABW4VZ71_9BACI</name>
<keyword evidence="3" id="KW-1185">Reference proteome</keyword>
<feature type="transmembrane region" description="Helical" evidence="1">
    <location>
        <begin position="54"/>
        <end position="73"/>
    </location>
</feature>
<sequence>MRLKYCPSCGGKISEEIKYCSNCGLEMKKLELPKKEKKKNFNGLLQSFIQNKRIIIPIMIIVLLLVVIFIIQINKVPEIKFYGNKENGYIAKESSTTFNINAYYEDTTYYLRDDRRPSMIELDIEESYNVSSVHFVFISEGKVLKEWDENYEGGTGKRSLLVNTLLRDVNFEVGKYNLEAYINNELVAVGEFKIVDRPSY</sequence>
<gene>
    <name evidence="2" type="ORF">ACFSJF_09845</name>
</gene>
<protein>
    <submittedName>
        <fullName evidence="2">Zinc ribbon domain-containing protein</fullName>
    </submittedName>
</protein>
<evidence type="ECO:0000256" key="1">
    <source>
        <dbReference type="SAM" id="Phobius"/>
    </source>
</evidence>
<keyword evidence="1" id="KW-0812">Transmembrane</keyword>
<dbReference type="EMBL" id="JBHUHQ010000015">
    <property type="protein sequence ID" value="MFD2044568.1"/>
    <property type="molecule type" value="Genomic_DNA"/>
</dbReference>
<evidence type="ECO:0000313" key="3">
    <source>
        <dbReference type="Proteomes" id="UP001597383"/>
    </source>
</evidence>
<evidence type="ECO:0000313" key="2">
    <source>
        <dbReference type="EMBL" id="MFD2044568.1"/>
    </source>
</evidence>
<organism evidence="2 3">
    <name type="scientific">Ornithinibacillus salinisoli</name>
    <dbReference type="NCBI Taxonomy" id="1848459"/>
    <lineage>
        <taxon>Bacteria</taxon>
        <taxon>Bacillati</taxon>
        <taxon>Bacillota</taxon>
        <taxon>Bacilli</taxon>
        <taxon>Bacillales</taxon>
        <taxon>Bacillaceae</taxon>
        <taxon>Ornithinibacillus</taxon>
    </lineage>
</organism>
<dbReference type="RefSeq" id="WP_377556204.1">
    <property type="nucleotide sequence ID" value="NZ_JBHUHQ010000015.1"/>
</dbReference>
<comment type="caution">
    <text evidence="2">The sequence shown here is derived from an EMBL/GenBank/DDBJ whole genome shotgun (WGS) entry which is preliminary data.</text>
</comment>
<accession>A0ABW4VZ71</accession>
<dbReference type="Proteomes" id="UP001597383">
    <property type="component" value="Unassembled WGS sequence"/>
</dbReference>
<keyword evidence="1" id="KW-1133">Transmembrane helix</keyword>